<protein>
    <submittedName>
        <fullName evidence="1">Tributyrin esterase</fullName>
    </submittedName>
</protein>
<dbReference type="Proteomes" id="UP000679992">
    <property type="component" value="Unassembled WGS sequence"/>
</dbReference>
<evidence type="ECO:0000313" key="1">
    <source>
        <dbReference type="EMBL" id="GIP52546.1"/>
    </source>
</evidence>
<dbReference type="EMBL" id="BOSL01000004">
    <property type="protein sequence ID" value="GIP52546.1"/>
    <property type="molecule type" value="Genomic_DNA"/>
</dbReference>
<dbReference type="SUPFAM" id="SSF53474">
    <property type="entry name" value="alpha/beta-Hydrolases"/>
    <property type="match status" value="1"/>
</dbReference>
<gene>
    <name evidence="1" type="ORF">J42TS3_15810</name>
</gene>
<dbReference type="PANTHER" id="PTHR48098">
    <property type="entry name" value="ENTEROCHELIN ESTERASE-RELATED"/>
    <property type="match status" value="1"/>
</dbReference>
<dbReference type="PANTHER" id="PTHR48098:SF1">
    <property type="entry name" value="DIACYLGLYCEROL ACYLTRANSFERASE_MYCOLYLTRANSFERASE AG85A"/>
    <property type="match status" value="1"/>
</dbReference>
<dbReference type="Pfam" id="PF00756">
    <property type="entry name" value="Esterase"/>
    <property type="match status" value="1"/>
</dbReference>
<dbReference type="InterPro" id="IPR050583">
    <property type="entry name" value="Mycobacterial_A85_antigen"/>
</dbReference>
<comment type="caution">
    <text evidence="1">The sequence shown here is derived from an EMBL/GenBank/DDBJ whole genome shotgun (WGS) entry which is preliminary data.</text>
</comment>
<accession>A0ABQ4M973</accession>
<name>A0ABQ4M973_9BACL</name>
<evidence type="ECO:0000313" key="2">
    <source>
        <dbReference type="Proteomes" id="UP000679992"/>
    </source>
</evidence>
<keyword evidence="2" id="KW-1185">Reference proteome</keyword>
<sequence>MIGLAFIRTALFAETLEMSTDINAVIPMAALRSSRDGKLPVLYLLHGLGGDHTEWTRQASVERYAEDKGIALILPRADRSYYMDMKQGAAYYTYLSEELPAIAKSLFPISDRREDTFIAGLSMGGYGAFKLALRQPERFAAAASLSGSLDIVHRLSEPEVFRNREEERMFGSVVEVQGSDDDLLALAGKVAAAGNQPQLYQCCGTEDFLYEGNRNFLKHAEKVGLRVTYDEEPGGHEWSYWDRNIQKVFDWLPVDKNR</sequence>
<proteinExistence type="predicted"/>
<dbReference type="Gene3D" id="3.40.50.1820">
    <property type="entry name" value="alpha/beta hydrolase"/>
    <property type="match status" value="1"/>
</dbReference>
<reference evidence="1 2" key="1">
    <citation type="submission" date="2021-03" db="EMBL/GenBank/DDBJ databases">
        <title>Antimicrobial resistance genes in bacteria isolated from Japanese honey, and their potential for conferring macrolide and lincosamide resistance in the American foulbrood pathogen Paenibacillus larvae.</title>
        <authorList>
            <person name="Okamoto M."/>
            <person name="Kumagai M."/>
            <person name="Kanamori H."/>
            <person name="Takamatsu D."/>
        </authorList>
    </citation>
    <scope>NUCLEOTIDE SEQUENCE [LARGE SCALE GENOMIC DNA]</scope>
    <source>
        <strain evidence="1 2">J42TS3</strain>
    </source>
</reference>
<organism evidence="1 2">
    <name type="scientific">Paenibacillus vini</name>
    <dbReference type="NCBI Taxonomy" id="1476024"/>
    <lineage>
        <taxon>Bacteria</taxon>
        <taxon>Bacillati</taxon>
        <taxon>Bacillota</taxon>
        <taxon>Bacilli</taxon>
        <taxon>Bacillales</taxon>
        <taxon>Paenibacillaceae</taxon>
        <taxon>Paenibacillus</taxon>
    </lineage>
</organism>
<dbReference type="InterPro" id="IPR029058">
    <property type="entry name" value="AB_hydrolase_fold"/>
</dbReference>
<dbReference type="InterPro" id="IPR000801">
    <property type="entry name" value="Esterase-like"/>
</dbReference>